<sequence precursor="true">MRIRTKLLIFLLALVLPPLIVVSTYAVWESQNLGQKLADGAEENLVRTAQQHLQLSLAVMRSDMRSRQHKLERSLNLVVKEAEALLIGPPRHAKPAIFDTESERQAVLPSSLVREGEEAAPLVFHAPPDMDHSVYLEDAGRLLGLEPAFTVLFPREGGVRPQGWVRLASGLGCYVPEQKELPVPPPSLDTAWHDVSQGIVRGQIKRAIGQSDGQVTATLRKGIYFPDGRLAGVAGVESPICSAAPDKKWSSLFDIQMRFLLLEARSTPAGGSALHLVGNGELQGRNLVWETPHDGQQLHPGQSPNEALLIQDIQAGRSGVRDVRLAGVPVFLAYQPLLDGLTLAVAAPRDAILAHADRAEDAIMGQTWKILSLTAAVAVLAISAVVLLAVSGSRVVTRPVAALATAAKRLAEGDLATSVSVAGRDELSDLSRAFNAMVPQLAERLVLKQDMELAMEVQQTLLPREAPVLPGLDIAAASVFCDATGGDYYDFLTYAAADGPCCDIVIGDATGHGIAAALLMTTSRALLRGCATQQVLPGAQLAKANTLLCRDTDMTGRFVTLFYLRLEAGGIAPAGKLLWARAGHDPGMLFDPKTDTFRELQGKGIALGVSPDYLYETFSCGGLLPGQVLVLATDGAWEARNGQGEMFGKERFRDVVRRYAARTSKDLVEALQQAIREYQGGAPVEDDVTVVVIKA</sequence>
<dbReference type="PANTHER" id="PTHR43156">
    <property type="entry name" value="STAGE II SPORULATION PROTEIN E-RELATED"/>
    <property type="match status" value="1"/>
</dbReference>
<dbReference type="eggNOG" id="COG2208">
    <property type="taxonomic scope" value="Bacteria"/>
</dbReference>
<dbReference type="Gene3D" id="3.60.40.10">
    <property type="entry name" value="PPM-type phosphatase domain"/>
    <property type="match status" value="1"/>
</dbReference>
<dbReference type="SMART" id="SM00304">
    <property type="entry name" value="HAMP"/>
    <property type="match status" value="1"/>
</dbReference>
<dbReference type="SUPFAM" id="SSF81606">
    <property type="entry name" value="PP2C-like"/>
    <property type="match status" value="1"/>
</dbReference>
<dbReference type="SMART" id="SM00331">
    <property type="entry name" value="PP2C_SIG"/>
    <property type="match status" value="1"/>
</dbReference>
<dbReference type="RefSeq" id="WP_005993662.1">
    <property type="nucleotide sequence ID" value="NZ_AECZ01000012.1"/>
</dbReference>
<feature type="domain" description="HAMP" evidence="2">
    <location>
        <begin position="394"/>
        <end position="446"/>
    </location>
</feature>
<name>E1JWV9_SOLFR</name>
<organism evidence="3 4">
    <name type="scientific">Solidesulfovibrio fructosivorans JJ]</name>
    <dbReference type="NCBI Taxonomy" id="596151"/>
    <lineage>
        <taxon>Bacteria</taxon>
        <taxon>Pseudomonadati</taxon>
        <taxon>Thermodesulfobacteriota</taxon>
        <taxon>Desulfovibrionia</taxon>
        <taxon>Desulfovibrionales</taxon>
        <taxon>Desulfovibrionaceae</taxon>
        <taxon>Solidesulfovibrio</taxon>
    </lineage>
</organism>
<dbReference type="PANTHER" id="PTHR43156:SF2">
    <property type="entry name" value="STAGE II SPORULATION PROTEIN E"/>
    <property type="match status" value="1"/>
</dbReference>
<protein>
    <submittedName>
        <fullName evidence="3">Protein serine/threonine phosphatase</fullName>
    </submittedName>
</protein>
<dbReference type="OrthoDB" id="343514at2"/>
<dbReference type="Pfam" id="PF00672">
    <property type="entry name" value="HAMP"/>
    <property type="match status" value="1"/>
</dbReference>
<gene>
    <name evidence="3" type="ORF">DesfrDRAFT_2108</name>
</gene>
<dbReference type="AlphaFoldDB" id="E1JWV9"/>
<evidence type="ECO:0000256" key="1">
    <source>
        <dbReference type="ARBA" id="ARBA00022801"/>
    </source>
</evidence>
<dbReference type="GO" id="GO:0016791">
    <property type="term" value="F:phosphatase activity"/>
    <property type="evidence" value="ECO:0007669"/>
    <property type="project" value="TreeGrafter"/>
</dbReference>
<reference evidence="3 4" key="1">
    <citation type="submission" date="2010-08" db="EMBL/GenBank/DDBJ databases">
        <title>The draft genome of Desulfovibrio fructosovorans JJ.</title>
        <authorList>
            <consortium name="US DOE Joint Genome Institute (JGI-PGF)"/>
            <person name="Lucas S."/>
            <person name="Copeland A."/>
            <person name="Lapidus A."/>
            <person name="Cheng J.-F."/>
            <person name="Bruce D."/>
            <person name="Goodwin L."/>
            <person name="Pitluck S."/>
            <person name="Land M.L."/>
            <person name="Hauser L."/>
            <person name="Chang Y.-J."/>
            <person name="Jeffries C."/>
            <person name="Wall J.D."/>
            <person name="Stahl D.A."/>
            <person name="Arkin A.P."/>
            <person name="Dehal P."/>
            <person name="Stolyar S.M."/>
            <person name="Hazen T.C."/>
            <person name="Woyke T.J."/>
        </authorList>
    </citation>
    <scope>NUCLEOTIDE SEQUENCE [LARGE SCALE GENOMIC DNA]</scope>
    <source>
        <strain evidence="3 4">JJ</strain>
    </source>
</reference>
<evidence type="ECO:0000313" key="3">
    <source>
        <dbReference type="EMBL" id="EFL51163.1"/>
    </source>
</evidence>
<dbReference type="eggNOG" id="COG2972">
    <property type="taxonomic scope" value="Bacteria"/>
</dbReference>
<accession>E1JWV9</accession>
<dbReference type="EMBL" id="AECZ01000012">
    <property type="protein sequence ID" value="EFL51163.1"/>
    <property type="molecule type" value="Genomic_DNA"/>
</dbReference>
<keyword evidence="1" id="KW-0378">Hydrolase</keyword>
<dbReference type="STRING" id="596151.DesfrDRAFT_2108"/>
<dbReference type="Pfam" id="PF07228">
    <property type="entry name" value="SpoIIE"/>
    <property type="match status" value="1"/>
</dbReference>
<evidence type="ECO:0000313" key="4">
    <source>
        <dbReference type="Proteomes" id="UP000006250"/>
    </source>
</evidence>
<dbReference type="PROSITE" id="PS50885">
    <property type="entry name" value="HAMP"/>
    <property type="match status" value="1"/>
</dbReference>
<comment type="caution">
    <text evidence="3">The sequence shown here is derived from an EMBL/GenBank/DDBJ whole genome shotgun (WGS) entry which is preliminary data.</text>
</comment>
<dbReference type="InterPro" id="IPR001932">
    <property type="entry name" value="PPM-type_phosphatase-like_dom"/>
</dbReference>
<proteinExistence type="predicted"/>
<dbReference type="InterPro" id="IPR052016">
    <property type="entry name" value="Bact_Sigma-Reg"/>
</dbReference>
<dbReference type="Proteomes" id="UP000006250">
    <property type="component" value="Unassembled WGS sequence"/>
</dbReference>
<dbReference type="GO" id="GO:0007165">
    <property type="term" value="P:signal transduction"/>
    <property type="evidence" value="ECO:0007669"/>
    <property type="project" value="InterPro"/>
</dbReference>
<dbReference type="CDD" id="cd06225">
    <property type="entry name" value="HAMP"/>
    <property type="match status" value="1"/>
</dbReference>
<evidence type="ECO:0000259" key="2">
    <source>
        <dbReference type="PROSITE" id="PS50885"/>
    </source>
</evidence>
<dbReference type="InterPro" id="IPR003660">
    <property type="entry name" value="HAMP_dom"/>
</dbReference>
<dbReference type="InterPro" id="IPR036457">
    <property type="entry name" value="PPM-type-like_dom_sf"/>
</dbReference>
<keyword evidence="4" id="KW-1185">Reference proteome</keyword>
<dbReference type="GO" id="GO:0016020">
    <property type="term" value="C:membrane"/>
    <property type="evidence" value="ECO:0007669"/>
    <property type="project" value="InterPro"/>
</dbReference>
<dbReference type="SUPFAM" id="SSF158472">
    <property type="entry name" value="HAMP domain-like"/>
    <property type="match status" value="1"/>
</dbReference>
<dbReference type="Gene3D" id="6.10.340.10">
    <property type="match status" value="1"/>
</dbReference>